<evidence type="ECO:0000256" key="1">
    <source>
        <dbReference type="ARBA" id="ARBA00004141"/>
    </source>
</evidence>
<feature type="transmembrane region" description="Helical" evidence="4">
    <location>
        <begin position="458"/>
        <end position="478"/>
    </location>
</feature>
<gene>
    <name evidence="6" type="ORF">N7G274_002249</name>
</gene>
<comment type="caution">
    <text evidence="6">The sequence shown here is derived from an EMBL/GenBank/DDBJ whole genome shotgun (WGS) entry which is preliminary data.</text>
</comment>
<sequence>MGKNVHKSEGSSLSTLSSSTTLEHDGTVSGPSIGNRLSRGKADEEVESPTEKVEDGLEPANCLGDGARGTIARVTSRTVSRQSYIDPGPPPDGGLAAWTQAAMAHLIVFNTWGYINSFGVFQTYYVTALSHPPSDISWVGSVQIFLLFFIGTFSGRATDYGLFRITFLIGSIFQVLGVFMTSLSTRYWQLFLAQGVCTGFGNGLVFCPALAVLSTYFGKKRSLAIGIAASGTATGGLVYPVIVQQLLPKIGFLWTVRVLAFVMLAVSLITLALTKARLPPRKSGPIVEWSAFKELPYTLFTIGMFLNFWALYFAFYYIGSFGHNILNITNADSINNILILNGVGIFGRIIPNHLADRCFGPLNTLIPFAFITGLLLYSWAAVTSAKALTVFAVFYGLFAAGVQGLFPATVSSLTTDLSKAGVRMGMVFSAVSFASLTGSPLAGALTQIEDGRYLGAQMWAGSALMGGFTFLVASRVALKGWGKARV</sequence>
<feature type="transmembrane region" description="Helical" evidence="4">
    <location>
        <begin position="362"/>
        <end position="382"/>
    </location>
</feature>
<comment type="subcellular location">
    <subcellularLocation>
        <location evidence="1">Membrane</location>
        <topology evidence="1">Multi-pass membrane protein</topology>
    </subcellularLocation>
</comment>
<feature type="transmembrane region" description="Helical" evidence="4">
    <location>
        <begin position="333"/>
        <end position="350"/>
    </location>
</feature>
<dbReference type="PANTHER" id="PTHR11360:SF130">
    <property type="entry name" value="MAJOR FACILITATOR SUPERFAMILY (MFS) PROFILE DOMAIN-CONTAINING PROTEIN-RELATED"/>
    <property type="match status" value="1"/>
</dbReference>
<feature type="compositionally biased region" description="Low complexity" evidence="3">
    <location>
        <begin position="11"/>
        <end position="21"/>
    </location>
</feature>
<keyword evidence="4" id="KW-1133">Transmembrane helix</keyword>
<dbReference type="PROSITE" id="PS50850">
    <property type="entry name" value="MFS"/>
    <property type="match status" value="1"/>
</dbReference>
<feature type="transmembrane region" description="Helical" evidence="4">
    <location>
        <begin position="187"/>
        <end position="211"/>
    </location>
</feature>
<evidence type="ECO:0000256" key="4">
    <source>
        <dbReference type="SAM" id="Phobius"/>
    </source>
</evidence>
<evidence type="ECO:0000313" key="6">
    <source>
        <dbReference type="EMBL" id="KAL2045168.1"/>
    </source>
</evidence>
<feature type="transmembrane region" description="Helical" evidence="4">
    <location>
        <begin position="136"/>
        <end position="155"/>
    </location>
</feature>
<dbReference type="InterPro" id="IPR011701">
    <property type="entry name" value="MFS"/>
</dbReference>
<keyword evidence="4" id="KW-0472">Membrane</keyword>
<feature type="transmembrane region" description="Helical" evidence="4">
    <location>
        <begin position="162"/>
        <end position="181"/>
    </location>
</feature>
<organism evidence="6 7">
    <name type="scientific">Stereocaulon virgatum</name>
    <dbReference type="NCBI Taxonomy" id="373712"/>
    <lineage>
        <taxon>Eukaryota</taxon>
        <taxon>Fungi</taxon>
        <taxon>Dikarya</taxon>
        <taxon>Ascomycota</taxon>
        <taxon>Pezizomycotina</taxon>
        <taxon>Lecanoromycetes</taxon>
        <taxon>OSLEUM clade</taxon>
        <taxon>Lecanoromycetidae</taxon>
        <taxon>Lecanorales</taxon>
        <taxon>Lecanorineae</taxon>
        <taxon>Stereocaulaceae</taxon>
        <taxon>Stereocaulon</taxon>
    </lineage>
</organism>
<feature type="domain" description="Major facilitator superfamily (MFS) profile" evidence="5">
    <location>
        <begin position="97"/>
        <end position="486"/>
    </location>
</feature>
<dbReference type="SUPFAM" id="SSF103473">
    <property type="entry name" value="MFS general substrate transporter"/>
    <property type="match status" value="1"/>
</dbReference>
<dbReference type="Gene3D" id="1.20.1250.20">
    <property type="entry name" value="MFS general substrate transporter like domains"/>
    <property type="match status" value="1"/>
</dbReference>
<keyword evidence="4" id="KW-0812">Transmembrane</keyword>
<evidence type="ECO:0000256" key="2">
    <source>
        <dbReference type="ARBA" id="ARBA00006727"/>
    </source>
</evidence>
<feature type="transmembrane region" description="Helical" evidence="4">
    <location>
        <begin position="254"/>
        <end position="274"/>
    </location>
</feature>
<evidence type="ECO:0000313" key="7">
    <source>
        <dbReference type="Proteomes" id="UP001590950"/>
    </source>
</evidence>
<protein>
    <recommendedName>
        <fullName evidence="5">Major facilitator superfamily (MFS) profile domain-containing protein</fullName>
    </recommendedName>
</protein>
<dbReference type="EMBL" id="JBEFKJ010000007">
    <property type="protein sequence ID" value="KAL2045168.1"/>
    <property type="molecule type" value="Genomic_DNA"/>
</dbReference>
<dbReference type="InterPro" id="IPR036259">
    <property type="entry name" value="MFS_trans_sf"/>
</dbReference>
<keyword evidence="7" id="KW-1185">Reference proteome</keyword>
<evidence type="ECO:0000259" key="5">
    <source>
        <dbReference type="PROSITE" id="PS50850"/>
    </source>
</evidence>
<reference evidence="6 7" key="1">
    <citation type="submission" date="2024-09" db="EMBL/GenBank/DDBJ databases">
        <title>Rethinking Asexuality: The Enigmatic Case of Functional Sexual Genes in Lepraria (Stereocaulaceae).</title>
        <authorList>
            <person name="Doellman M."/>
            <person name="Sun Y."/>
            <person name="Barcenas-Pena A."/>
            <person name="Lumbsch H.T."/>
            <person name="Grewe F."/>
        </authorList>
    </citation>
    <scope>NUCLEOTIDE SEQUENCE [LARGE SCALE GENOMIC DNA]</scope>
    <source>
        <strain evidence="6 7">Mercado 3170</strain>
    </source>
</reference>
<feature type="transmembrane region" description="Helical" evidence="4">
    <location>
        <begin position="420"/>
        <end position="438"/>
    </location>
</feature>
<comment type="similarity">
    <text evidence="2">Belongs to the major facilitator superfamily. Monocarboxylate porter (TC 2.A.1.13) family.</text>
</comment>
<feature type="transmembrane region" description="Helical" evidence="4">
    <location>
        <begin position="295"/>
        <end position="318"/>
    </location>
</feature>
<feature type="transmembrane region" description="Helical" evidence="4">
    <location>
        <begin position="223"/>
        <end position="242"/>
    </location>
</feature>
<dbReference type="InterPro" id="IPR020846">
    <property type="entry name" value="MFS_dom"/>
</dbReference>
<feature type="transmembrane region" description="Helical" evidence="4">
    <location>
        <begin position="388"/>
        <end position="408"/>
    </location>
</feature>
<proteinExistence type="inferred from homology"/>
<name>A0ABR4AJB0_9LECA</name>
<feature type="region of interest" description="Disordered" evidence="3">
    <location>
        <begin position="1"/>
        <end position="64"/>
    </location>
</feature>
<dbReference type="Proteomes" id="UP001590950">
    <property type="component" value="Unassembled WGS sequence"/>
</dbReference>
<accession>A0ABR4AJB0</accession>
<dbReference type="InterPro" id="IPR050327">
    <property type="entry name" value="Proton-linked_MCT"/>
</dbReference>
<dbReference type="Pfam" id="PF07690">
    <property type="entry name" value="MFS_1"/>
    <property type="match status" value="1"/>
</dbReference>
<dbReference type="PANTHER" id="PTHR11360">
    <property type="entry name" value="MONOCARBOXYLATE TRANSPORTER"/>
    <property type="match status" value="1"/>
</dbReference>
<evidence type="ECO:0000256" key="3">
    <source>
        <dbReference type="SAM" id="MobiDB-lite"/>
    </source>
</evidence>